<accession>A0ABD0M9T7</accession>
<feature type="repeat" description="ANK" evidence="3">
    <location>
        <begin position="523"/>
        <end position="557"/>
    </location>
</feature>
<protein>
    <recommendedName>
        <fullName evidence="7">Ankyrin repeat protein</fullName>
    </recommendedName>
</protein>
<dbReference type="PANTHER" id="PTHR24203:SF45">
    <property type="entry name" value="ANKYRIN REPEAT DOMAIN 6"/>
    <property type="match status" value="1"/>
</dbReference>
<feature type="repeat" description="ANK" evidence="3">
    <location>
        <begin position="100"/>
        <end position="132"/>
    </location>
</feature>
<dbReference type="Pfam" id="PF12796">
    <property type="entry name" value="Ank_2"/>
    <property type="match status" value="1"/>
</dbReference>
<keyword evidence="2 3" id="KW-0040">ANK repeat</keyword>
<dbReference type="PANTHER" id="PTHR24203">
    <property type="entry name" value="ANKYRIN REPEAT FAMILY PROTEIN"/>
    <property type="match status" value="1"/>
</dbReference>
<evidence type="ECO:0000313" key="5">
    <source>
        <dbReference type="EMBL" id="KAK7508609.1"/>
    </source>
</evidence>
<dbReference type="PROSITE" id="PS50088">
    <property type="entry name" value="ANK_REPEAT"/>
    <property type="match status" value="2"/>
</dbReference>
<feature type="region of interest" description="Disordered" evidence="4">
    <location>
        <begin position="132"/>
        <end position="179"/>
    </location>
</feature>
<dbReference type="EMBL" id="JACVVK020000001">
    <property type="protein sequence ID" value="KAK7508609.1"/>
    <property type="molecule type" value="Genomic_DNA"/>
</dbReference>
<gene>
    <name evidence="5" type="ORF">BaRGS_00000175</name>
</gene>
<evidence type="ECO:0008006" key="7">
    <source>
        <dbReference type="Google" id="ProtNLM"/>
    </source>
</evidence>
<proteinExistence type="predicted"/>
<feature type="non-terminal residue" evidence="5">
    <location>
        <position position="1"/>
    </location>
</feature>
<dbReference type="SMART" id="SM00248">
    <property type="entry name" value="ANK"/>
    <property type="match status" value="3"/>
</dbReference>
<evidence type="ECO:0000256" key="4">
    <source>
        <dbReference type="SAM" id="MobiDB-lite"/>
    </source>
</evidence>
<evidence type="ECO:0000256" key="2">
    <source>
        <dbReference type="ARBA" id="ARBA00023043"/>
    </source>
</evidence>
<feature type="compositionally biased region" description="Basic and acidic residues" evidence="4">
    <location>
        <begin position="649"/>
        <end position="667"/>
    </location>
</feature>
<feature type="region of interest" description="Disordered" evidence="4">
    <location>
        <begin position="426"/>
        <end position="450"/>
    </location>
</feature>
<sequence>LWRRVSSTSSSIFDLSAECDQLERAIRDNDVQTVKKFLQIHHGKFPVDLAASFLDKSSCDSRRHSHVSQDVEILLLKSQTLIESLGRKESVATESDVPYIFRTSLHLAVQHSAYDVLKLLLKFGVDPNEPSGHVNFGPPGSRSRRASSVNPELSEMVESTGGLPVGPVRTRSKSCSPTVPPTITFSVPAVTTTSVPNTTQTFTSSSPATSVTSSELIVTSSVPTIAPTVTTVNNIRHGGFGRVDPACSTGEVTSTFTPEVTLNEGHDSVAIKVDSSAVISECCQSVPTHQHQQQQQLPVTAPHTGDGGMHVSFDYTVSRPVHHHQPAPSLATVAGDSETSVFTTPRQVGPSSPTLSRVGGGLTRGAGELDVATTDSTAAEPHSCGASTSNHSYRISRSQGDIGIGAVTAARIPYSAGPQVIVSTDPCCEDGPQEDHSAGVAPTPGASGLRGSVSRLQLPEIVETESECCSSGSAFDIAATYSGPGGDDLLVLPPLFTAVLEGRARAVRLLLRYGACPHVTDRHGCTPLHLACTPEFLSPECVYLLLRAGAKVNVANCAGVTPYLLYPKVVEEQRNLVSTALSRIPQSAAVTKKSTGSHFVSVGSSIINPTMAAATASSPRPATPGSEHGTPHSSGTHRSGSVSRFFKRLSSESRSRGRERKITRDESAAAAMATATATASTVTSAAFSEMRERASSLSSCRSLRSRHHSSCFVDDLEISDISF</sequence>
<feature type="region of interest" description="Disordered" evidence="4">
    <location>
        <begin position="289"/>
        <end position="367"/>
    </location>
</feature>
<feature type="compositionally biased region" description="Low complexity" evidence="4">
    <location>
        <begin position="612"/>
        <end position="626"/>
    </location>
</feature>
<dbReference type="InterPro" id="IPR002110">
    <property type="entry name" value="Ankyrin_rpt"/>
</dbReference>
<name>A0ABD0M9T7_9CAEN</name>
<dbReference type="PROSITE" id="PS50297">
    <property type="entry name" value="ANK_REP_REGION"/>
    <property type="match status" value="2"/>
</dbReference>
<feature type="non-terminal residue" evidence="5">
    <location>
        <position position="723"/>
    </location>
</feature>
<reference evidence="5 6" key="1">
    <citation type="journal article" date="2023" name="Sci. Data">
        <title>Genome assembly of the Korean intertidal mud-creeper Batillaria attramentaria.</title>
        <authorList>
            <person name="Patra A.K."/>
            <person name="Ho P.T."/>
            <person name="Jun S."/>
            <person name="Lee S.J."/>
            <person name="Kim Y."/>
            <person name="Won Y.J."/>
        </authorList>
    </citation>
    <scope>NUCLEOTIDE SEQUENCE [LARGE SCALE GENOMIC DNA]</scope>
    <source>
        <strain evidence="5">Wonlab-2016</strain>
    </source>
</reference>
<evidence type="ECO:0000256" key="3">
    <source>
        <dbReference type="PROSITE-ProRule" id="PRU00023"/>
    </source>
</evidence>
<dbReference type="Proteomes" id="UP001519460">
    <property type="component" value="Unassembled WGS sequence"/>
</dbReference>
<evidence type="ECO:0000256" key="1">
    <source>
        <dbReference type="ARBA" id="ARBA00022737"/>
    </source>
</evidence>
<feature type="region of interest" description="Disordered" evidence="4">
    <location>
        <begin position="612"/>
        <end position="668"/>
    </location>
</feature>
<keyword evidence="1" id="KW-0677">Repeat</keyword>
<keyword evidence="6" id="KW-1185">Reference proteome</keyword>
<dbReference type="Pfam" id="PF00023">
    <property type="entry name" value="Ank"/>
    <property type="match status" value="1"/>
</dbReference>
<feature type="compositionally biased region" description="Polar residues" evidence="4">
    <location>
        <begin position="337"/>
        <end position="355"/>
    </location>
</feature>
<dbReference type="SUPFAM" id="SSF48403">
    <property type="entry name" value="Ankyrin repeat"/>
    <property type="match status" value="1"/>
</dbReference>
<organism evidence="5 6">
    <name type="scientific">Batillaria attramentaria</name>
    <dbReference type="NCBI Taxonomy" id="370345"/>
    <lineage>
        <taxon>Eukaryota</taxon>
        <taxon>Metazoa</taxon>
        <taxon>Spiralia</taxon>
        <taxon>Lophotrochozoa</taxon>
        <taxon>Mollusca</taxon>
        <taxon>Gastropoda</taxon>
        <taxon>Caenogastropoda</taxon>
        <taxon>Sorbeoconcha</taxon>
        <taxon>Cerithioidea</taxon>
        <taxon>Batillariidae</taxon>
        <taxon>Batillaria</taxon>
    </lineage>
</organism>
<dbReference type="InterPro" id="IPR036770">
    <property type="entry name" value="Ankyrin_rpt-contain_sf"/>
</dbReference>
<dbReference type="Gene3D" id="1.25.40.20">
    <property type="entry name" value="Ankyrin repeat-containing domain"/>
    <property type="match status" value="2"/>
</dbReference>
<comment type="caution">
    <text evidence="5">The sequence shown here is derived from an EMBL/GenBank/DDBJ whole genome shotgun (WGS) entry which is preliminary data.</text>
</comment>
<evidence type="ECO:0000313" key="6">
    <source>
        <dbReference type="Proteomes" id="UP001519460"/>
    </source>
</evidence>
<dbReference type="AlphaFoldDB" id="A0ABD0M9T7"/>
<feature type="compositionally biased region" description="Polar residues" evidence="4">
    <location>
        <begin position="631"/>
        <end position="642"/>
    </location>
</feature>